<dbReference type="PANTHER" id="PTHR12750">
    <property type="entry name" value="DIPHOSPHOINOSITOL PENTAKISPHOSPHATE KINASE"/>
    <property type="match status" value="1"/>
</dbReference>
<protein>
    <recommendedName>
        <fullName evidence="1">Inositol hexakisphosphate and diphosphoinositol-pentakisphosphate kinase</fullName>
        <ecNumber evidence="1">2.7.4.24</ecNumber>
    </recommendedName>
</protein>
<organism evidence="3 4">
    <name type="scientific">Molossus molossus</name>
    <name type="common">Pallas' mastiff bat</name>
    <name type="synonym">Vespertilio molossus</name>
    <dbReference type="NCBI Taxonomy" id="27622"/>
    <lineage>
        <taxon>Eukaryota</taxon>
        <taxon>Metazoa</taxon>
        <taxon>Chordata</taxon>
        <taxon>Craniata</taxon>
        <taxon>Vertebrata</taxon>
        <taxon>Euteleostomi</taxon>
        <taxon>Mammalia</taxon>
        <taxon>Eutheria</taxon>
        <taxon>Laurasiatheria</taxon>
        <taxon>Chiroptera</taxon>
        <taxon>Yangochiroptera</taxon>
        <taxon>Molossidae</taxon>
        <taxon>Molossus</taxon>
    </lineage>
</organism>
<keyword evidence="1" id="KW-0067">ATP-binding</keyword>
<dbReference type="GO" id="GO:0032958">
    <property type="term" value="P:inositol phosphate biosynthetic process"/>
    <property type="evidence" value="ECO:0007669"/>
    <property type="project" value="TreeGrafter"/>
</dbReference>
<comment type="subcellular location">
    <subcellularLocation>
        <location evidence="1">Cytoplasm</location>
        <location evidence="1">Cytosol</location>
    </subcellularLocation>
</comment>
<comment type="similarity">
    <text evidence="1">Belongs to the histidine acid phosphatase family. VIP1 subfamily.</text>
</comment>
<feature type="compositionally biased region" description="Polar residues" evidence="2">
    <location>
        <begin position="556"/>
        <end position="571"/>
    </location>
</feature>
<dbReference type="GO" id="GO:0005524">
    <property type="term" value="F:ATP binding"/>
    <property type="evidence" value="ECO:0007669"/>
    <property type="project" value="UniProtKB-KW"/>
</dbReference>
<name>A0A7J8JZU1_MOLMO</name>
<dbReference type="GO" id="GO:0000828">
    <property type="term" value="F:inositol hexakisphosphate kinase activity"/>
    <property type="evidence" value="ECO:0007669"/>
    <property type="project" value="TreeGrafter"/>
</dbReference>
<dbReference type="GO" id="GO:0006020">
    <property type="term" value="P:inositol metabolic process"/>
    <property type="evidence" value="ECO:0007669"/>
    <property type="project" value="TreeGrafter"/>
</dbReference>
<accession>A0A7J8JZU1</accession>
<keyword evidence="1" id="KW-0547">Nucleotide-binding</keyword>
<comment type="catalytic activity">
    <reaction evidence="1">
        <text>1D-myo-inositol hexakisphosphate + ATP = 1-diphospho-1D-myo-inositol 2,3,4,5,6-pentakisphosphate + ADP</text>
        <dbReference type="Rhea" id="RHEA:37459"/>
        <dbReference type="ChEBI" id="CHEBI:30616"/>
        <dbReference type="ChEBI" id="CHEBI:58130"/>
        <dbReference type="ChEBI" id="CHEBI:74946"/>
        <dbReference type="ChEBI" id="CHEBI:456216"/>
        <dbReference type="EC" id="2.7.4.24"/>
    </reaction>
</comment>
<keyword evidence="4" id="KW-1185">Reference proteome</keyword>
<evidence type="ECO:0000313" key="4">
    <source>
        <dbReference type="Proteomes" id="UP000550707"/>
    </source>
</evidence>
<keyword evidence="1" id="KW-0963">Cytoplasm</keyword>
<evidence type="ECO:0000313" key="3">
    <source>
        <dbReference type="EMBL" id="KAF6502021.1"/>
    </source>
</evidence>
<evidence type="ECO:0000256" key="2">
    <source>
        <dbReference type="SAM" id="MobiDB-lite"/>
    </source>
</evidence>
<feature type="region of interest" description="Disordered" evidence="2">
    <location>
        <begin position="160"/>
        <end position="186"/>
    </location>
</feature>
<feature type="compositionally biased region" description="Polar residues" evidence="2">
    <location>
        <begin position="342"/>
        <end position="357"/>
    </location>
</feature>
<keyword evidence="1" id="KW-0808">Transferase</keyword>
<feature type="region of interest" description="Disordered" evidence="2">
    <location>
        <begin position="33"/>
        <end position="97"/>
    </location>
</feature>
<feature type="region of interest" description="Disordered" evidence="2">
    <location>
        <begin position="243"/>
        <end position="364"/>
    </location>
</feature>
<dbReference type="GO" id="GO:0005829">
    <property type="term" value="C:cytosol"/>
    <property type="evidence" value="ECO:0007669"/>
    <property type="project" value="UniProtKB-SubCell"/>
</dbReference>
<evidence type="ECO:0000256" key="1">
    <source>
        <dbReference type="RuleBase" id="RU365032"/>
    </source>
</evidence>
<feature type="compositionally biased region" description="Low complexity" evidence="2">
    <location>
        <begin position="274"/>
        <end position="292"/>
    </location>
</feature>
<sequence length="589" mass="64676">MTQIVIMLYEDNTQDPLSEERFHVELHFSPGVKGVEEEGSAPAGYGFRPASSENEEIKTDQGSMENLCPKKASDEPDRALQTSPQPFEGLGLPRRSPLIRNRKAGSMEVMNMQCTGNLDLIPLRGRRRRRSGDLPRPSLAIGLQPRAVSTTHLASCTQVLSETSSSRPGGYRLFSSSRPPTEMKQSGLGFEGCSMVPTIYPLETLHNALSLRQVSEFLSRVCQRHTDAQAQASAALFESIHSNQASGGPFSPPRTLHSPTMQLRQRSEKPPWYSSGPSSTVSSAGPSSPTAVDGNCPFGFSDQPSLSSHMTEEYQKHGLHQEIPGNGAQELPTEGEQEPFEPNQSPQEPLVETSQPRQEVAEEVSKLCQQVPPISQPCKDIPEEVSQPCQEIPDNNKPCKETHDDVNHTCQEVPQISQLCQKVSEEACQLYQKNPEEVSQPCQEVSVEGGRLVHEPPEGVGGLVQEILLEVGRPAQEIPEKLSQPCQEFSLEVGRLAQEASATNLLSEDILEVDTSSQEIPEEGDLQVQEVPEEVKSWLVPEVTDQLPEEDVPQAQYPSSDPNPQSQSLAHDQNLPLPPAKCDDESFSH</sequence>
<dbReference type="EMBL" id="JACASF010000001">
    <property type="protein sequence ID" value="KAF6502021.1"/>
    <property type="molecule type" value="Genomic_DNA"/>
</dbReference>
<dbReference type="GO" id="GO:0033857">
    <property type="term" value="F:5-diphosphoinositol pentakisphosphate 1-kinase activity"/>
    <property type="evidence" value="ECO:0007669"/>
    <property type="project" value="TreeGrafter"/>
</dbReference>
<gene>
    <name evidence="3" type="ORF">HJG59_014637</name>
</gene>
<keyword evidence="1 3" id="KW-0418">Kinase</keyword>
<dbReference type="EC" id="2.7.4.24" evidence="1"/>
<comment type="catalytic activity">
    <reaction evidence="1">
        <text>5-diphospho-1D-myo-inositol 1,2,3,4,6-pentakisphosphate + ATP + H(+) = 1,5-bis(diphospho)-1D-myo-inositol 2,3,4,6-tetrakisphosphate + ADP</text>
        <dbReference type="Rhea" id="RHEA:10276"/>
        <dbReference type="ChEBI" id="CHEBI:15378"/>
        <dbReference type="ChEBI" id="CHEBI:30616"/>
        <dbReference type="ChEBI" id="CHEBI:58628"/>
        <dbReference type="ChEBI" id="CHEBI:77983"/>
        <dbReference type="ChEBI" id="CHEBI:456216"/>
        <dbReference type="EC" id="2.7.4.24"/>
    </reaction>
</comment>
<feature type="region of interest" description="Disordered" evidence="2">
    <location>
        <begin position="544"/>
        <end position="589"/>
    </location>
</feature>
<reference evidence="3 4" key="1">
    <citation type="journal article" date="2020" name="Nature">
        <title>Six reference-quality genomes reveal evolution of bat adaptations.</title>
        <authorList>
            <person name="Jebb D."/>
            <person name="Huang Z."/>
            <person name="Pippel M."/>
            <person name="Hughes G.M."/>
            <person name="Lavrichenko K."/>
            <person name="Devanna P."/>
            <person name="Winkler S."/>
            <person name="Jermiin L.S."/>
            <person name="Skirmuntt E.C."/>
            <person name="Katzourakis A."/>
            <person name="Burkitt-Gray L."/>
            <person name="Ray D.A."/>
            <person name="Sullivan K.A.M."/>
            <person name="Roscito J.G."/>
            <person name="Kirilenko B.M."/>
            <person name="Davalos L.M."/>
            <person name="Corthals A.P."/>
            <person name="Power M.L."/>
            <person name="Jones G."/>
            <person name="Ransome R.D."/>
            <person name="Dechmann D.K.N."/>
            <person name="Locatelli A.G."/>
            <person name="Puechmaille S.J."/>
            <person name="Fedrigo O."/>
            <person name="Jarvis E.D."/>
            <person name="Hiller M."/>
            <person name="Vernes S.C."/>
            <person name="Myers E.W."/>
            <person name="Teeling E.C."/>
        </authorList>
    </citation>
    <scope>NUCLEOTIDE SEQUENCE [LARGE SCALE GENOMIC DNA]</scope>
    <source>
        <strain evidence="3">MMolMol1</strain>
        <tissue evidence="3">Muscle</tissue>
    </source>
</reference>
<dbReference type="PANTHER" id="PTHR12750:SF11">
    <property type="entry name" value="INOSITOL HEXAKISPHOSPHATE AND DIPHOSPHOINOSITOL-PENTAKISPHOSPHATE KINASE 1"/>
    <property type="match status" value="1"/>
</dbReference>
<comment type="caution">
    <text evidence="3">The sequence shown here is derived from an EMBL/GenBank/DDBJ whole genome shotgun (WGS) entry which is preliminary data.</text>
</comment>
<feature type="compositionally biased region" description="Basic and acidic residues" evidence="2">
    <location>
        <begin position="310"/>
        <end position="320"/>
    </location>
</feature>
<dbReference type="InterPro" id="IPR037446">
    <property type="entry name" value="His_Pase_VIP1"/>
</dbReference>
<proteinExistence type="inferred from homology"/>
<dbReference type="Proteomes" id="UP000550707">
    <property type="component" value="Unassembled WGS sequence"/>
</dbReference>
<comment type="function">
    <text evidence="1">Bifunctional inositol kinase that acts in concert with the IP6K kinases to synthesize the diphosphate group-containing inositol pyrophosphates diphosphoinositol pentakisphosphate, PP-InsP5, and bis-diphosphoinositol tetrakisphosphate, (PP)2-InsP4. PP-InsP5 and (PP)2-InsP4, also respectively called InsP7 and InsP8, may regulate a variety of cellular processes, including apoptosis, vesicle trafficking, cytoskeletal dynamics, and exocytosis. Phosphorylates inositol hexakisphosphate (InsP6).</text>
</comment>
<dbReference type="AlphaFoldDB" id="A0A7J8JZU1"/>